<dbReference type="SUPFAM" id="SSF52540">
    <property type="entry name" value="P-loop containing nucleoside triphosphate hydrolases"/>
    <property type="match status" value="1"/>
</dbReference>
<comment type="caution">
    <text evidence="4">The sequence shown here is derived from an EMBL/GenBank/DDBJ whole genome shotgun (WGS) entry which is preliminary data.</text>
</comment>
<dbReference type="Pfam" id="PF01656">
    <property type="entry name" value="CbiA"/>
    <property type="match status" value="1"/>
</dbReference>
<dbReference type="GO" id="GO:0051782">
    <property type="term" value="P:negative regulation of cell division"/>
    <property type="evidence" value="ECO:0007669"/>
    <property type="project" value="TreeGrafter"/>
</dbReference>
<keyword evidence="1" id="KW-0547">Nucleotide-binding</keyword>
<reference evidence="4 5" key="1">
    <citation type="submission" date="2015-07" db="EMBL/GenBank/DDBJ databases">
        <title>Whole genome sequence of Thermanaerothrix daxensis DSM 23592.</title>
        <authorList>
            <person name="Hemp J."/>
            <person name="Ward L.M."/>
            <person name="Pace L.A."/>
            <person name="Fischer W.W."/>
        </authorList>
    </citation>
    <scope>NUCLEOTIDE SEQUENCE [LARGE SCALE GENOMIC DNA]</scope>
    <source>
        <strain evidence="4 5">GNS-1</strain>
    </source>
</reference>
<protein>
    <recommendedName>
        <fullName evidence="3">CobQ/CobB/MinD/ParA nucleotide binding domain-containing protein</fullName>
    </recommendedName>
</protein>
<proteinExistence type="predicted"/>
<feature type="domain" description="CobQ/CobB/MinD/ParA nucleotide binding" evidence="3">
    <location>
        <begin position="159"/>
        <end position="385"/>
    </location>
</feature>
<dbReference type="PANTHER" id="PTHR43384">
    <property type="entry name" value="SEPTUM SITE-DETERMINING PROTEIN MIND HOMOLOG, CHLOROPLASTIC-RELATED"/>
    <property type="match status" value="1"/>
</dbReference>
<evidence type="ECO:0000313" key="4">
    <source>
        <dbReference type="EMBL" id="KPL84188.1"/>
    </source>
</evidence>
<evidence type="ECO:0000313" key="5">
    <source>
        <dbReference type="Proteomes" id="UP000050544"/>
    </source>
</evidence>
<dbReference type="Proteomes" id="UP000050544">
    <property type="component" value="Unassembled WGS sequence"/>
</dbReference>
<dbReference type="GO" id="GO:0016887">
    <property type="term" value="F:ATP hydrolysis activity"/>
    <property type="evidence" value="ECO:0007669"/>
    <property type="project" value="TreeGrafter"/>
</dbReference>
<organism evidence="4 5">
    <name type="scientific">Thermanaerothrix daxensis</name>
    <dbReference type="NCBI Taxonomy" id="869279"/>
    <lineage>
        <taxon>Bacteria</taxon>
        <taxon>Bacillati</taxon>
        <taxon>Chloroflexota</taxon>
        <taxon>Anaerolineae</taxon>
        <taxon>Anaerolineales</taxon>
        <taxon>Anaerolineaceae</taxon>
        <taxon>Thermanaerothrix</taxon>
    </lineage>
</organism>
<gene>
    <name evidence="4" type="ORF">SE15_03220</name>
</gene>
<dbReference type="EMBL" id="LGKO01000002">
    <property type="protein sequence ID" value="KPL84188.1"/>
    <property type="molecule type" value="Genomic_DNA"/>
</dbReference>
<dbReference type="Gene3D" id="3.40.50.300">
    <property type="entry name" value="P-loop containing nucleotide triphosphate hydrolases"/>
    <property type="match status" value="1"/>
</dbReference>
<evidence type="ECO:0000256" key="2">
    <source>
        <dbReference type="ARBA" id="ARBA00022840"/>
    </source>
</evidence>
<dbReference type="InterPro" id="IPR002586">
    <property type="entry name" value="CobQ/CobB/MinD/ParA_Nub-bd_dom"/>
</dbReference>
<evidence type="ECO:0000259" key="3">
    <source>
        <dbReference type="Pfam" id="PF01656"/>
    </source>
</evidence>
<dbReference type="GO" id="GO:0005524">
    <property type="term" value="F:ATP binding"/>
    <property type="evidence" value="ECO:0007669"/>
    <property type="project" value="UniProtKB-KW"/>
</dbReference>
<sequence>MMWGSPQPQGNQDAVTLLLAGPPARLTAWSQAFQMDSRFRVVTLATDPQDLQAKLSYNPEAILLDAAIFSGPEPLVQFLTRVQGAAYIVLPPGVPDEVARPIRELTSVKGVYIGDVNLPDLTARMLGDIQALRLQAPAAVGRPAWAQSQTAIGGLRVVAVWSRQGGSGKSTLAAALALDAAQRGYKTLLVGLSTPDISLPTFLNLKTTPNLSLWLSRPTFADGIQPAVQSVGNLDVLVGLQDSLREKDLLLRPEEQASVNNLAIAATYGGYAVIVFDAPVSGCYPAAISASNTLVLVATPTVDGAVLTAEAYRVVFQKLAGQHRVGASNVFIALNRSRSGLLGMNEWHEAARTFAQSVGVQGFPPVAAVIPEVPEVALAANAGRSVLTAGEAFARPVHKLGDMLFGQGVGSADGFKSAEGSVLKLGPIRIRKG</sequence>
<keyword evidence="2" id="KW-0067">ATP-binding</keyword>
<dbReference type="InterPro" id="IPR027417">
    <property type="entry name" value="P-loop_NTPase"/>
</dbReference>
<dbReference type="GO" id="GO:0009898">
    <property type="term" value="C:cytoplasmic side of plasma membrane"/>
    <property type="evidence" value="ECO:0007669"/>
    <property type="project" value="TreeGrafter"/>
</dbReference>
<dbReference type="STRING" id="869279.SE15_03220"/>
<dbReference type="PANTHER" id="PTHR43384:SF6">
    <property type="entry name" value="SEPTUM SITE-DETERMINING PROTEIN MIND HOMOLOG, CHLOROPLASTIC"/>
    <property type="match status" value="1"/>
</dbReference>
<evidence type="ECO:0000256" key="1">
    <source>
        <dbReference type="ARBA" id="ARBA00022741"/>
    </source>
</evidence>
<dbReference type="AlphaFoldDB" id="A0A0P6Y437"/>
<dbReference type="RefSeq" id="WP_054520652.1">
    <property type="nucleotide sequence ID" value="NZ_LGKO01000002.1"/>
</dbReference>
<dbReference type="GO" id="GO:0005829">
    <property type="term" value="C:cytosol"/>
    <property type="evidence" value="ECO:0007669"/>
    <property type="project" value="TreeGrafter"/>
</dbReference>
<dbReference type="InterPro" id="IPR050625">
    <property type="entry name" value="ParA/MinD_ATPase"/>
</dbReference>
<keyword evidence="5" id="KW-1185">Reference proteome</keyword>
<dbReference type="OrthoDB" id="143004at2"/>
<name>A0A0P6Y437_9CHLR</name>
<accession>A0A0P6Y437</accession>